<comment type="similarity">
    <text evidence="8 9">Belongs to the OMP decarboxylase family. Type 1 subfamily.</text>
</comment>
<evidence type="ECO:0000256" key="1">
    <source>
        <dbReference type="ARBA" id="ARBA00002356"/>
    </source>
</evidence>
<dbReference type="InterPro" id="IPR011060">
    <property type="entry name" value="RibuloseP-bd_barrel"/>
</dbReference>
<comment type="catalytic activity">
    <reaction evidence="7 9 12">
        <text>orotidine 5'-phosphate + H(+) = UMP + CO2</text>
        <dbReference type="Rhea" id="RHEA:11596"/>
        <dbReference type="ChEBI" id="CHEBI:15378"/>
        <dbReference type="ChEBI" id="CHEBI:16526"/>
        <dbReference type="ChEBI" id="CHEBI:57538"/>
        <dbReference type="ChEBI" id="CHEBI:57865"/>
        <dbReference type="EC" id="4.1.1.23"/>
    </reaction>
</comment>
<feature type="domain" description="Orotidine 5'-phosphate decarboxylase" evidence="13">
    <location>
        <begin position="7"/>
        <end position="226"/>
    </location>
</feature>
<dbReference type="PANTHER" id="PTHR32119:SF2">
    <property type="entry name" value="OROTIDINE 5'-PHOSPHATE DECARBOXYLASE"/>
    <property type="match status" value="1"/>
</dbReference>
<dbReference type="Pfam" id="PF00215">
    <property type="entry name" value="OMPdecase"/>
    <property type="match status" value="1"/>
</dbReference>
<name>A0A1C3RIJ2_9PROT</name>
<feature type="active site" description="For OMPdecase activity" evidence="10">
    <location>
        <position position="67"/>
    </location>
</feature>
<dbReference type="InterPro" id="IPR018089">
    <property type="entry name" value="OMPdecase_AS"/>
</dbReference>
<keyword evidence="4 9" id="KW-0210">Decarboxylase</keyword>
<dbReference type="PANTHER" id="PTHR32119">
    <property type="entry name" value="OROTIDINE 5'-PHOSPHATE DECARBOXYLASE"/>
    <property type="match status" value="1"/>
</dbReference>
<comment type="subunit">
    <text evidence="3 9">Homodimer.</text>
</comment>
<dbReference type="STRING" id="1867952.MTBPR1_40105"/>
<evidence type="ECO:0000256" key="6">
    <source>
        <dbReference type="ARBA" id="ARBA00023239"/>
    </source>
</evidence>
<evidence type="ECO:0000256" key="11">
    <source>
        <dbReference type="PIRSR" id="PIRSR614732-2"/>
    </source>
</evidence>
<evidence type="ECO:0000256" key="12">
    <source>
        <dbReference type="RuleBase" id="RU000512"/>
    </source>
</evidence>
<dbReference type="EMBL" id="FLYE01000034">
    <property type="protein sequence ID" value="SCA57082.1"/>
    <property type="molecule type" value="Genomic_DNA"/>
</dbReference>
<dbReference type="Gene3D" id="3.20.20.70">
    <property type="entry name" value="Aldolase class I"/>
    <property type="match status" value="1"/>
</dbReference>
<dbReference type="FunFam" id="3.20.20.70:FF:000015">
    <property type="entry name" value="Orotidine 5'-phosphate decarboxylase"/>
    <property type="match status" value="1"/>
</dbReference>
<keyword evidence="6 9" id="KW-0456">Lyase</keyword>
<evidence type="ECO:0000313" key="14">
    <source>
        <dbReference type="EMBL" id="SCA57082.1"/>
    </source>
</evidence>
<feature type="active site" description="For OMPdecase activity" evidence="10">
    <location>
        <position position="62"/>
    </location>
</feature>
<feature type="binding site" evidence="9 11">
    <location>
        <position position="181"/>
    </location>
    <ligand>
        <name>substrate</name>
    </ligand>
</feature>
<feature type="binding site" evidence="9 11">
    <location>
        <position position="211"/>
    </location>
    <ligand>
        <name>substrate</name>
    </ligand>
</feature>
<feature type="binding site" evidence="9 11">
    <location>
        <position position="120"/>
    </location>
    <ligand>
        <name>substrate</name>
    </ligand>
</feature>
<dbReference type="NCBIfam" id="TIGR01740">
    <property type="entry name" value="pyrF"/>
    <property type="match status" value="1"/>
</dbReference>
<evidence type="ECO:0000256" key="10">
    <source>
        <dbReference type="PIRSR" id="PIRSR614732-1"/>
    </source>
</evidence>
<feature type="active site" description="Proton donor" evidence="9">
    <location>
        <position position="64"/>
    </location>
</feature>
<dbReference type="SUPFAM" id="SSF51366">
    <property type="entry name" value="Ribulose-phoshate binding barrel"/>
    <property type="match status" value="1"/>
</dbReference>
<dbReference type="AlphaFoldDB" id="A0A1C3RIJ2"/>
<dbReference type="CDD" id="cd04725">
    <property type="entry name" value="OMP_decarboxylase_like"/>
    <property type="match status" value="1"/>
</dbReference>
<dbReference type="InterPro" id="IPR001754">
    <property type="entry name" value="OMPdeCOase_dom"/>
</dbReference>
<feature type="binding site" evidence="9 11">
    <location>
        <position position="35"/>
    </location>
    <ligand>
        <name>substrate</name>
    </ligand>
</feature>
<dbReference type="GO" id="GO:0006207">
    <property type="term" value="P:'de novo' pyrimidine nucleobase biosynthetic process"/>
    <property type="evidence" value="ECO:0007669"/>
    <property type="project" value="InterPro"/>
</dbReference>
<evidence type="ECO:0000256" key="3">
    <source>
        <dbReference type="ARBA" id="ARBA00011738"/>
    </source>
</evidence>
<feature type="binding site" evidence="9 11">
    <location>
        <position position="13"/>
    </location>
    <ligand>
        <name>substrate</name>
    </ligand>
</feature>
<evidence type="ECO:0000259" key="13">
    <source>
        <dbReference type="SMART" id="SM00934"/>
    </source>
</evidence>
<evidence type="ECO:0000256" key="8">
    <source>
        <dbReference type="ARBA" id="ARBA00061012"/>
    </source>
</evidence>
<evidence type="ECO:0000256" key="9">
    <source>
        <dbReference type="HAMAP-Rule" id="MF_01200"/>
    </source>
</evidence>
<dbReference type="HAMAP" id="MF_01200_B">
    <property type="entry name" value="OMPdecase_type1_B"/>
    <property type="match status" value="1"/>
</dbReference>
<evidence type="ECO:0000256" key="5">
    <source>
        <dbReference type="ARBA" id="ARBA00022975"/>
    </source>
</evidence>
<gene>
    <name evidence="9 14" type="primary">pyrF</name>
    <name evidence="14" type="ORF">MTBPR1_40105</name>
</gene>
<dbReference type="InterPro" id="IPR014732">
    <property type="entry name" value="OMPdecase"/>
</dbReference>
<dbReference type="InterPro" id="IPR013785">
    <property type="entry name" value="Aldolase_TIM"/>
</dbReference>
<dbReference type="Proteomes" id="UP000231658">
    <property type="component" value="Unassembled WGS sequence"/>
</dbReference>
<dbReference type="EC" id="4.1.1.23" evidence="9"/>
<proteinExistence type="inferred from homology"/>
<comment type="function">
    <text evidence="1 9">Catalyzes the decarboxylation of orotidine 5'-monophosphate (OMP) to uridine 5'-monophosphate (UMP).</text>
</comment>
<dbReference type="GO" id="GO:0005829">
    <property type="term" value="C:cytosol"/>
    <property type="evidence" value="ECO:0007669"/>
    <property type="project" value="TreeGrafter"/>
</dbReference>
<keyword evidence="15" id="KW-1185">Reference proteome</keyword>
<feature type="binding site" evidence="9 11">
    <location>
        <position position="210"/>
    </location>
    <ligand>
        <name>substrate</name>
    </ligand>
</feature>
<evidence type="ECO:0000256" key="7">
    <source>
        <dbReference type="ARBA" id="ARBA00049157"/>
    </source>
</evidence>
<dbReference type="RefSeq" id="WP_205631238.1">
    <property type="nucleotide sequence ID" value="NZ_FLYE01000034.1"/>
</dbReference>
<protein>
    <recommendedName>
        <fullName evidence="9">Orotidine 5'-phosphate decarboxylase</fullName>
        <ecNumber evidence="9">4.1.1.23</ecNumber>
    </recommendedName>
    <alternativeName>
        <fullName evidence="9">OMP decarboxylase</fullName>
        <shortName evidence="9">OMPDCase</shortName>
        <shortName evidence="9">OMPdecase</shortName>
    </alternativeName>
</protein>
<evidence type="ECO:0000313" key="15">
    <source>
        <dbReference type="Proteomes" id="UP000231658"/>
    </source>
</evidence>
<sequence>MMKAFERIYVALDTTEVEYAIELAEKLKGLVGGMKVGKEFFTANGPQGVAAIRKVGMPVFLDLKFHDIPNTVASAIRAAGPIQPEIINVHAQGGPEMLKKAAQAGREAGINWTIAVTILTALDQDDLSAIGLNDSVEDQVVRLAKLTQENGLDGVVCSAKEIAPIRKACGEDFKLIVPGIRPAWAAKGDQKRIMTPADAIKAGADVLVIGRPITQADDPVEAARKIAQELEGL</sequence>
<feature type="binding site" evidence="9">
    <location>
        <begin position="62"/>
        <end position="71"/>
    </location>
    <ligand>
        <name>substrate</name>
    </ligand>
</feature>
<reference evidence="14 15" key="1">
    <citation type="submission" date="2016-07" db="EMBL/GenBank/DDBJ databases">
        <authorList>
            <person name="Lefevre C.T."/>
        </authorList>
    </citation>
    <scope>NUCLEOTIDE SEQUENCE [LARGE SCALE GENOMIC DNA]</scope>
    <source>
        <strain evidence="14">PR1</strain>
    </source>
</reference>
<dbReference type="GO" id="GO:0004590">
    <property type="term" value="F:orotidine-5'-phosphate decarboxylase activity"/>
    <property type="evidence" value="ECO:0007669"/>
    <property type="project" value="UniProtKB-UniRule"/>
</dbReference>
<feature type="active site" description="For OMPdecase activity" evidence="10">
    <location>
        <position position="64"/>
    </location>
</feature>
<organism evidence="14 15">
    <name type="scientific">Candidatus Terasakiella magnetica</name>
    <dbReference type="NCBI Taxonomy" id="1867952"/>
    <lineage>
        <taxon>Bacteria</taxon>
        <taxon>Pseudomonadati</taxon>
        <taxon>Pseudomonadota</taxon>
        <taxon>Alphaproteobacteria</taxon>
        <taxon>Rhodospirillales</taxon>
        <taxon>Terasakiellaceae</taxon>
        <taxon>Terasakiella</taxon>
    </lineage>
</organism>
<dbReference type="GO" id="GO:0044205">
    <property type="term" value="P:'de novo' UMP biosynthetic process"/>
    <property type="evidence" value="ECO:0007669"/>
    <property type="project" value="UniProtKB-UniRule"/>
</dbReference>
<dbReference type="InterPro" id="IPR047596">
    <property type="entry name" value="OMPdecase_bac"/>
</dbReference>
<dbReference type="SMART" id="SM00934">
    <property type="entry name" value="OMPdecase"/>
    <property type="match status" value="1"/>
</dbReference>
<feature type="binding site" evidence="9 11">
    <location>
        <position position="190"/>
    </location>
    <ligand>
        <name>substrate</name>
    </ligand>
</feature>
<evidence type="ECO:0000256" key="4">
    <source>
        <dbReference type="ARBA" id="ARBA00022793"/>
    </source>
</evidence>
<dbReference type="NCBIfam" id="NF001273">
    <property type="entry name" value="PRK00230.1"/>
    <property type="match status" value="1"/>
</dbReference>
<dbReference type="PROSITE" id="PS00156">
    <property type="entry name" value="OMPDECASE"/>
    <property type="match status" value="1"/>
</dbReference>
<accession>A0A1C3RIJ2</accession>
<keyword evidence="5 9" id="KW-0665">Pyrimidine biosynthesis</keyword>
<evidence type="ECO:0000256" key="2">
    <source>
        <dbReference type="ARBA" id="ARBA00004861"/>
    </source>
</evidence>
<comment type="pathway">
    <text evidence="2 9 12">Pyrimidine metabolism; UMP biosynthesis via de novo pathway; UMP from orotate: step 2/2.</text>
</comment>
<dbReference type="UniPathway" id="UPA00070">
    <property type="reaction ID" value="UER00120"/>
</dbReference>